<dbReference type="InterPro" id="IPR027417">
    <property type="entry name" value="P-loop_NTPase"/>
</dbReference>
<evidence type="ECO:0000256" key="1">
    <source>
        <dbReference type="ARBA" id="ARBA00022741"/>
    </source>
</evidence>
<dbReference type="Gene3D" id="3.40.50.300">
    <property type="entry name" value="P-loop containing nucleotide triphosphate hydrolases"/>
    <property type="match status" value="2"/>
</dbReference>
<keyword evidence="1" id="KW-0547">Nucleotide-binding</keyword>
<evidence type="ECO:0000256" key="4">
    <source>
        <dbReference type="ARBA" id="ARBA00022840"/>
    </source>
</evidence>
<dbReference type="InterPro" id="IPR050615">
    <property type="entry name" value="ATP-dep_DNA_Helicase"/>
</dbReference>
<proteinExistence type="predicted"/>
<dbReference type="Pfam" id="PF04851">
    <property type="entry name" value="ResIII"/>
    <property type="match status" value="1"/>
</dbReference>
<evidence type="ECO:0000259" key="6">
    <source>
        <dbReference type="PROSITE" id="PS51194"/>
    </source>
</evidence>
<keyword evidence="3 7" id="KW-0347">Helicase</keyword>
<dbReference type="SMART" id="SM00487">
    <property type="entry name" value="DEXDc"/>
    <property type="match status" value="1"/>
</dbReference>
<evidence type="ECO:0000259" key="5">
    <source>
        <dbReference type="PROSITE" id="PS51192"/>
    </source>
</evidence>
<reference evidence="7" key="1">
    <citation type="submission" date="2023-09" db="EMBL/GenBank/DDBJ databases">
        <title>Description of first Herbaspirillum huttiense subsp. nephrolepsisexaltata and Herbaspirillum huttiense subsp. lycopersicon.</title>
        <authorList>
            <person name="Poudel M."/>
            <person name="Sharma A."/>
            <person name="Goss E."/>
            <person name="Tapia J.H."/>
            <person name="Harmon C.M."/>
            <person name="Jones J.B."/>
        </authorList>
    </citation>
    <scope>NUCLEOTIDE SEQUENCE</scope>
    <source>
        <strain evidence="7">SE1</strain>
    </source>
</reference>
<comment type="caution">
    <text evidence="7">The sequence shown here is derived from an EMBL/GenBank/DDBJ whole genome shotgun (WGS) entry which is preliminary data.</text>
</comment>
<feature type="domain" description="Helicase ATP-binding" evidence="5">
    <location>
        <begin position="93"/>
        <end position="332"/>
    </location>
</feature>
<evidence type="ECO:0000256" key="3">
    <source>
        <dbReference type="ARBA" id="ARBA00022806"/>
    </source>
</evidence>
<dbReference type="EMBL" id="JAVLSJ010000001">
    <property type="protein sequence ID" value="MDR9847038.1"/>
    <property type="molecule type" value="Genomic_DNA"/>
</dbReference>
<dbReference type="InterPro" id="IPR001650">
    <property type="entry name" value="Helicase_C-like"/>
</dbReference>
<organism evidence="7 8">
    <name type="scientific">Herbaspirillum huttiense subsp. lycopersici</name>
    <dbReference type="NCBI Taxonomy" id="3074428"/>
    <lineage>
        <taxon>Bacteria</taxon>
        <taxon>Pseudomonadati</taxon>
        <taxon>Pseudomonadota</taxon>
        <taxon>Betaproteobacteria</taxon>
        <taxon>Burkholderiales</taxon>
        <taxon>Oxalobacteraceae</taxon>
        <taxon>Herbaspirillum</taxon>
    </lineage>
</organism>
<evidence type="ECO:0000313" key="8">
    <source>
        <dbReference type="Proteomes" id="UP001246576"/>
    </source>
</evidence>
<dbReference type="SUPFAM" id="SSF52540">
    <property type="entry name" value="P-loop containing nucleoside triphosphate hydrolases"/>
    <property type="match status" value="2"/>
</dbReference>
<keyword evidence="2" id="KW-0378">Hydrolase</keyword>
<dbReference type="SMART" id="SM00490">
    <property type="entry name" value="HELICc"/>
    <property type="match status" value="1"/>
</dbReference>
<dbReference type="Gene3D" id="3.30.780.20">
    <property type="match status" value="1"/>
</dbReference>
<dbReference type="Proteomes" id="UP001246576">
    <property type="component" value="Unassembled WGS sequence"/>
</dbReference>
<name>A0ABU2EGM8_9BURK</name>
<dbReference type="Pfam" id="PF00271">
    <property type="entry name" value="Helicase_C"/>
    <property type="match status" value="1"/>
</dbReference>
<feature type="domain" description="Helicase C-terminal" evidence="6">
    <location>
        <begin position="389"/>
        <end position="537"/>
    </location>
</feature>
<dbReference type="RefSeq" id="WP_310839460.1">
    <property type="nucleotide sequence ID" value="NZ_JAVLSJ010000001.1"/>
</dbReference>
<gene>
    <name evidence="7" type="ORF">RI048_02310</name>
</gene>
<evidence type="ECO:0000256" key="2">
    <source>
        <dbReference type="ARBA" id="ARBA00022801"/>
    </source>
</evidence>
<dbReference type="PANTHER" id="PTHR11274:SF0">
    <property type="entry name" value="GENERAL TRANSCRIPTION AND DNA REPAIR FACTOR IIH HELICASE SUBUNIT XPB"/>
    <property type="match status" value="1"/>
</dbReference>
<protein>
    <submittedName>
        <fullName evidence="7">Helicase-related protein</fullName>
    </submittedName>
</protein>
<dbReference type="PROSITE" id="PS51194">
    <property type="entry name" value="HELICASE_CTER"/>
    <property type="match status" value="1"/>
</dbReference>
<evidence type="ECO:0000313" key="7">
    <source>
        <dbReference type="EMBL" id="MDR9847038.1"/>
    </source>
</evidence>
<accession>A0ABU2EGM8</accession>
<keyword evidence="8" id="KW-1185">Reference proteome</keyword>
<sequence length="556" mass="62258">MLVQSILSYEVAGAEHSPAFKSHKWDGRSSFFQFKEALFPAGFVLFVAATLRQKGYDVQLAAKPAPPPLGPEEPVVDAFGNGDERYAYQLDTVRRLRKHKQIIAQVATGGGKSRIARMAFTSIGRPTLFLTTRGILMYQMRDAFENDLRVPVSVLGDGQFGHTLVENGIERVAVRKMSVGMVQTLAARLETKTADSEMERMMDSLIKRELKELDEARKAMEKQVPPVPEPEIKRQLKALEAAQEKRRPDMGKMRLQARVKAEQHMRERARTVQLLKLFEFVILEEAHEAAGDSFYEIMRHCTNAHYRLALTATPFMKDSEEDNMRLHACSGPIGIRVSEKQLIDSGILAQPYFEIVKFDRRPPKLHRSTPYAAAYRLGIVENQERNEAIVKRCLRFAAHGLTSMVLVQHTKHGEILERMMTAAGLRVDFIKGEDDQDARKAALKRLANGEIDAVIGTNILDVGVDVPAVGHVCLAGGGKAQVALRQRIGRGLRSKKSGPNIAFVTDFDDQFNEHLKIHSATRLAIIKGTPGFDRYINEGGEFDLEKLGLPRLRRAA</sequence>
<dbReference type="InterPro" id="IPR014001">
    <property type="entry name" value="Helicase_ATP-bd"/>
</dbReference>
<dbReference type="PANTHER" id="PTHR11274">
    <property type="entry name" value="RAD25/XP-B DNA REPAIR HELICASE"/>
    <property type="match status" value="1"/>
</dbReference>
<dbReference type="GO" id="GO:0004386">
    <property type="term" value="F:helicase activity"/>
    <property type="evidence" value="ECO:0007669"/>
    <property type="project" value="UniProtKB-KW"/>
</dbReference>
<dbReference type="PROSITE" id="PS51192">
    <property type="entry name" value="HELICASE_ATP_BIND_1"/>
    <property type="match status" value="1"/>
</dbReference>
<dbReference type="InterPro" id="IPR006935">
    <property type="entry name" value="Helicase/UvrB_N"/>
</dbReference>
<dbReference type="InterPro" id="IPR049430">
    <property type="entry name" value="UvsW_N_sf"/>
</dbReference>
<keyword evidence="4" id="KW-0067">ATP-binding</keyword>